<dbReference type="InterPro" id="IPR036515">
    <property type="entry name" value="Transposase_17_sf"/>
</dbReference>
<dbReference type="GO" id="GO:0004803">
    <property type="term" value="F:transposase activity"/>
    <property type="evidence" value="ECO:0007669"/>
    <property type="project" value="InterPro"/>
</dbReference>
<evidence type="ECO:0000313" key="1">
    <source>
        <dbReference type="EMBL" id="GAX59178.1"/>
    </source>
</evidence>
<accession>A0A286TTI3</accession>
<organism evidence="1 2">
    <name type="scientific">Candidatus Scalindua japonica</name>
    <dbReference type="NCBI Taxonomy" id="1284222"/>
    <lineage>
        <taxon>Bacteria</taxon>
        <taxon>Pseudomonadati</taxon>
        <taxon>Planctomycetota</taxon>
        <taxon>Candidatus Brocadiia</taxon>
        <taxon>Candidatus Brocadiales</taxon>
        <taxon>Candidatus Scalinduaceae</taxon>
        <taxon>Candidatus Scalindua</taxon>
    </lineage>
</organism>
<dbReference type="GO" id="GO:0006313">
    <property type="term" value="P:DNA transposition"/>
    <property type="evidence" value="ECO:0007669"/>
    <property type="project" value="InterPro"/>
</dbReference>
<reference evidence="2" key="1">
    <citation type="journal article" date="2017" name="Environ. Microbiol. Rep.">
        <title>Genetic Diversity of Marine Anaerobic Ammonium-Oxidizing Bacteria as Revealed by Genomic and Proteomic Analyses of 'Candidatus Scalindua japonica'.</title>
        <authorList>
            <person name="Oshiki M."/>
            <person name="Mizuto K."/>
            <person name="Kimura Z."/>
            <person name="Kindaichi T."/>
            <person name="Satoh H."/>
            <person name="Okabe S."/>
        </authorList>
    </citation>
    <scope>NUCLEOTIDE SEQUENCE [LARGE SCALE GENOMIC DNA]</scope>
    <source>
        <strain evidence="2">husup-a2</strain>
    </source>
</reference>
<proteinExistence type="predicted"/>
<comment type="caution">
    <text evidence="1">The sequence shown here is derived from an EMBL/GenBank/DDBJ whole genome shotgun (WGS) entry which is preliminary data.</text>
</comment>
<dbReference type="Gene3D" id="3.30.70.1290">
    <property type="entry name" value="Transposase IS200-like"/>
    <property type="match status" value="1"/>
</dbReference>
<dbReference type="Proteomes" id="UP000218542">
    <property type="component" value="Unassembled WGS sequence"/>
</dbReference>
<name>A0A286TTI3_9BACT</name>
<dbReference type="GO" id="GO:0003677">
    <property type="term" value="F:DNA binding"/>
    <property type="evidence" value="ECO:0007669"/>
    <property type="project" value="InterPro"/>
</dbReference>
<sequence>MIRDEDDYNRHMNYIHYNPVKHGLVTSVKDWPYSTFHKCVKKGLYPPDWGGDGTDTNDASYGE</sequence>
<dbReference type="EMBL" id="BAOS01000001">
    <property type="protein sequence ID" value="GAX59178.1"/>
    <property type="molecule type" value="Genomic_DNA"/>
</dbReference>
<dbReference type="AlphaFoldDB" id="A0A286TTI3"/>
<dbReference type="SUPFAM" id="SSF143422">
    <property type="entry name" value="Transposase IS200-like"/>
    <property type="match status" value="1"/>
</dbReference>
<keyword evidence="2" id="KW-1185">Reference proteome</keyword>
<evidence type="ECO:0000313" key="2">
    <source>
        <dbReference type="Proteomes" id="UP000218542"/>
    </source>
</evidence>
<protein>
    <submittedName>
        <fullName evidence="1">Transposase and inactivated derivatives</fullName>
    </submittedName>
</protein>
<gene>
    <name evidence="1" type="ORF">SCALIN_C01_0109</name>
</gene>